<dbReference type="EMBL" id="CP024985">
    <property type="protein sequence ID" value="ATZ22052.1"/>
    <property type="molecule type" value="Genomic_DNA"/>
</dbReference>
<dbReference type="GO" id="GO:0005737">
    <property type="term" value="C:cytoplasm"/>
    <property type="evidence" value="ECO:0007669"/>
    <property type="project" value="TreeGrafter"/>
</dbReference>
<dbReference type="InterPro" id="IPR010071">
    <property type="entry name" value="AA_adenyl_dom"/>
</dbReference>
<dbReference type="Pfam" id="PF00501">
    <property type="entry name" value="AMP-binding"/>
    <property type="match status" value="1"/>
</dbReference>
<evidence type="ECO:0000256" key="1">
    <source>
        <dbReference type="SAM" id="MobiDB-lite"/>
    </source>
</evidence>
<keyword evidence="4" id="KW-0548">Nucleotidyltransferase</keyword>
<dbReference type="Gene3D" id="3.40.50.150">
    <property type="entry name" value="Vaccinia Virus protein VP39"/>
    <property type="match status" value="1"/>
</dbReference>
<dbReference type="CDD" id="cd05930">
    <property type="entry name" value="A_NRPS"/>
    <property type="match status" value="1"/>
</dbReference>
<dbReference type="InterPro" id="IPR020845">
    <property type="entry name" value="AMP-binding_CS"/>
</dbReference>
<evidence type="ECO:0000313" key="3">
    <source>
        <dbReference type="EMBL" id="ATZ22052.1"/>
    </source>
</evidence>
<keyword evidence="4" id="KW-0808">Transferase</keyword>
<protein>
    <submittedName>
        <fullName evidence="4">Enterobactin synthase component F</fullName>
        <ecNumber evidence="4">2.7.7.-</ecNumber>
    </submittedName>
</protein>
<name>A0A2K8PS52_STRLA</name>
<organism evidence="4 5">
    <name type="scientific">Streptomyces lavendulae subsp. lavendulae</name>
    <dbReference type="NCBI Taxonomy" id="58340"/>
    <lineage>
        <taxon>Bacteria</taxon>
        <taxon>Bacillati</taxon>
        <taxon>Actinomycetota</taxon>
        <taxon>Actinomycetes</taxon>
        <taxon>Kitasatosporales</taxon>
        <taxon>Streptomycetaceae</taxon>
        <taxon>Streptomyces</taxon>
    </lineage>
</organism>
<keyword evidence="5" id="KW-1185">Reference proteome</keyword>
<gene>
    <name evidence="4" type="primary">entF2</name>
    <name evidence="3" type="synonym">entF1</name>
    <name evidence="3" type="ORF">SLAV_00610</name>
    <name evidence="4" type="ORF">SLAV_38780</name>
</gene>
<dbReference type="KEGG" id="slx:SLAV_00610"/>
<dbReference type="Gene3D" id="3.30.300.30">
    <property type="match status" value="2"/>
</dbReference>
<dbReference type="GO" id="GO:0031177">
    <property type="term" value="F:phosphopantetheine binding"/>
    <property type="evidence" value="ECO:0007669"/>
    <property type="project" value="TreeGrafter"/>
</dbReference>
<dbReference type="PROSITE" id="PS00455">
    <property type="entry name" value="AMP_BINDING"/>
    <property type="match status" value="1"/>
</dbReference>
<feature type="domain" description="Carrier" evidence="2">
    <location>
        <begin position="802"/>
        <end position="877"/>
    </location>
</feature>
<dbReference type="Gene3D" id="1.10.1200.10">
    <property type="entry name" value="ACP-like"/>
    <property type="match status" value="1"/>
</dbReference>
<dbReference type="InterPro" id="IPR025110">
    <property type="entry name" value="AMP-bd_C"/>
</dbReference>
<dbReference type="Gene3D" id="3.40.50.12780">
    <property type="entry name" value="N-terminal domain of ligase-like"/>
    <property type="match status" value="1"/>
</dbReference>
<dbReference type="OrthoDB" id="2472181at2"/>
<dbReference type="InterPro" id="IPR000873">
    <property type="entry name" value="AMP-dep_synth/lig_dom"/>
</dbReference>
<dbReference type="SUPFAM" id="SSF56801">
    <property type="entry name" value="Acetyl-CoA synthetase-like"/>
    <property type="match status" value="1"/>
</dbReference>
<dbReference type="SUPFAM" id="SSF53335">
    <property type="entry name" value="S-adenosyl-L-methionine-dependent methyltransferases"/>
    <property type="match status" value="1"/>
</dbReference>
<dbReference type="NCBIfam" id="TIGR01444">
    <property type="entry name" value="fkbM_fam"/>
    <property type="match status" value="1"/>
</dbReference>
<dbReference type="SUPFAM" id="SSF47336">
    <property type="entry name" value="ACP-like"/>
    <property type="match status" value="1"/>
</dbReference>
<dbReference type="EMBL" id="CP024985">
    <property type="protein sequence ID" value="ATZ29519.1"/>
    <property type="molecule type" value="Genomic_DNA"/>
</dbReference>
<reference evidence="4 5" key="1">
    <citation type="submission" date="2017-11" db="EMBL/GenBank/DDBJ databases">
        <title>Complete genome sequence of Streptomyces lavendulae subsp. lavendulae CCM 3239 (formerly 'Streptomyces aureofaciens CCM 3239'), the producer of the angucycline-type antibiotic auricin.</title>
        <authorList>
            <person name="Busche T."/>
            <person name="Novakova R."/>
            <person name="Al'Dilaimi A."/>
            <person name="Homerova D."/>
            <person name="Feckova L."/>
            <person name="Rezuchova B."/>
            <person name="Mingyar E."/>
            <person name="Csolleiova D."/>
            <person name="Bekeova C."/>
            <person name="Winkler A."/>
            <person name="Sevcikova B."/>
            <person name="Kalinowski J."/>
            <person name="Kormanec J."/>
            <person name="Ruckert C."/>
        </authorList>
    </citation>
    <scope>NUCLEOTIDE SEQUENCE [LARGE SCALE GENOMIC DNA]</scope>
    <source>
        <strain evidence="4 5">CCM 3239</strain>
    </source>
</reference>
<dbReference type="Proteomes" id="UP000231791">
    <property type="component" value="Chromosome"/>
</dbReference>
<dbReference type="GO" id="GO:0043041">
    <property type="term" value="P:amino acid activation for nonribosomal peptide biosynthetic process"/>
    <property type="evidence" value="ECO:0007669"/>
    <property type="project" value="TreeGrafter"/>
</dbReference>
<evidence type="ECO:0000313" key="4">
    <source>
        <dbReference type="EMBL" id="ATZ29519.1"/>
    </source>
</evidence>
<dbReference type="NCBIfam" id="TIGR01733">
    <property type="entry name" value="AA-adenyl-dom"/>
    <property type="match status" value="1"/>
</dbReference>
<feature type="compositionally biased region" description="Low complexity" evidence="1">
    <location>
        <begin position="791"/>
        <end position="803"/>
    </location>
</feature>
<dbReference type="EC" id="2.7.7.-" evidence="4"/>
<evidence type="ECO:0000259" key="2">
    <source>
        <dbReference type="PROSITE" id="PS50075"/>
    </source>
</evidence>
<accession>A0A2K8PS52</accession>
<dbReference type="GO" id="GO:0016779">
    <property type="term" value="F:nucleotidyltransferase activity"/>
    <property type="evidence" value="ECO:0007669"/>
    <property type="project" value="UniProtKB-KW"/>
</dbReference>
<dbReference type="InterPro" id="IPR045851">
    <property type="entry name" value="AMP-bd_C_sf"/>
</dbReference>
<dbReference type="InterPro" id="IPR009081">
    <property type="entry name" value="PP-bd_ACP"/>
</dbReference>
<feature type="region of interest" description="Disordered" evidence="1">
    <location>
        <begin position="781"/>
        <end position="803"/>
    </location>
</feature>
<dbReference type="GO" id="GO:0044550">
    <property type="term" value="P:secondary metabolite biosynthetic process"/>
    <property type="evidence" value="ECO:0007669"/>
    <property type="project" value="TreeGrafter"/>
</dbReference>
<sequence>MASTLVPDLLQTATGPYADSPAVLGPDGELSYRELWERVAAVAAQLHTAGIRPGDHVALHLPRSAAYVSALIATMAIGAVAIPLDPEFPAERRLQVVSAARPRVILHEGAGAPELRGTDGSDTALWLVPDTRPVPAAELETLRISTADSAELTAMMLFTSGSTGRPKGVRLHHAGLVNRLEWGHRRYGFDATDRVLHKASSAFDAAIHEIFSPLISGGTLVIAPPGLQFDSLGLVRLIQETEVTTAHFVPSVLRYVIDEEELAWCTSLRRVFCGGEALDMTLVRRFRALLPASLYNQYGPTETSVNATYWDCDEPFDGDIAPIGRPIDGVDCHVLDETMQPVPAGETGELWIGGVAVGGGYLDDAPLTAERFRPDPFTGTGRIYRTGDLVRLLDTGSLEFRGRLDDQVKVRGVRVEPGEVDSVLRGHPMVQDASVIAVPDEADGVRLVAYIAAKRAHAPVVDGLQRIQLPQGIAVATASPDEALFLHRQIFEQDEYARFGVCLGKDDVVVDIGANIGLFGLWAHRQAPGIRLVAVEPNPDTLPYLRVNLELGGVTADVVPAAVTDRVGSETLTSFPRLSYLSGLGKHRQDEAVELVQSHYRQSGGAGAGTEEETASLLHDAEERLRASLHEVDTTDLSSLLDRMEIDRVDLLKINTEGAELSVLRGIRPDHWKSIRQVCLEVERSSVVGAEIRSILEGAGFTVHSVEDWSVGTEADVTYVYATRDTAGAAEPATAPAAEPDRIVLTARELRRHAAERLPAAMQPSQFVFVEELPRLPNGKLARRELPAPPTVTGTAGTADGDGADTAVERMREIWREVLAVDEVMDDDDFVSLGGHSLLALRVSARTRRLVGTEVSPGSCLRAPSFAAWVAAISQPGAAAGKG</sequence>
<dbReference type="GeneID" id="49388692"/>
<dbReference type="PANTHER" id="PTHR45527">
    <property type="entry name" value="NONRIBOSOMAL PEPTIDE SYNTHETASE"/>
    <property type="match status" value="1"/>
</dbReference>
<dbReference type="RefSeq" id="WP_051841442.1">
    <property type="nucleotide sequence ID" value="NZ_CP024985.1"/>
</dbReference>
<dbReference type="PANTHER" id="PTHR45527:SF1">
    <property type="entry name" value="FATTY ACID SYNTHASE"/>
    <property type="match status" value="1"/>
</dbReference>
<evidence type="ECO:0000313" key="5">
    <source>
        <dbReference type="Proteomes" id="UP000231791"/>
    </source>
</evidence>
<dbReference type="InterPro" id="IPR006342">
    <property type="entry name" value="FkbM_mtfrase"/>
</dbReference>
<dbReference type="InterPro" id="IPR042099">
    <property type="entry name" value="ANL_N_sf"/>
</dbReference>
<dbReference type="AlphaFoldDB" id="A0A2K8PS52"/>
<dbReference type="InterPro" id="IPR029063">
    <property type="entry name" value="SAM-dependent_MTases_sf"/>
</dbReference>
<dbReference type="Pfam" id="PF00550">
    <property type="entry name" value="PP-binding"/>
    <property type="match status" value="1"/>
</dbReference>
<dbReference type="InterPro" id="IPR036736">
    <property type="entry name" value="ACP-like_sf"/>
</dbReference>
<dbReference type="PROSITE" id="PS50075">
    <property type="entry name" value="CARRIER"/>
    <property type="match status" value="1"/>
</dbReference>
<dbReference type="Pfam" id="PF13193">
    <property type="entry name" value="AMP-binding_C"/>
    <property type="match status" value="1"/>
</dbReference>
<dbReference type="KEGG" id="slx:SLAV_38780"/>
<proteinExistence type="predicted"/>
<dbReference type="Pfam" id="PF05050">
    <property type="entry name" value="Methyltransf_21"/>
    <property type="match status" value="1"/>
</dbReference>